<gene>
    <name evidence="2" type="ORF">HGA02_05800</name>
</gene>
<dbReference type="InterPro" id="IPR000073">
    <property type="entry name" value="AB_hydrolase_1"/>
</dbReference>
<keyword evidence="2" id="KW-0378">Hydrolase</keyword>
<comment type="caution">
    <text evidence="2">The sequence shown here is derived from an EMBL/GenBank/DDBJ whole genome shotgun (WGS) entry which is preliminary data.</text>
</comment>
<dbReference type="InterPro" id="IPR029058">
    <property type="entry name" value="AB_hydrolase_fold"/>
</dbReference>
<dbReference type="Proteomes" id="UP000777774">
    <property type="component" value="Unassembled WGS sequence"/>
</dbReference>
<dbReference type="SUPFAM" id="SSF53474">
    <property type="entry name" value="alpha/beta-Hydrolases"/>
    <property type="match status" value="1"/>
</dbReference>
<dbReference type="EMBL" id="JAAXOY010000094">
    <property type="protein sequence ID" value="NKY39065.1"/>
    <property type="molecule type" value="Genomic_DNA"/>
</dbReference>
<dbReference type="RefSeq" id="WP_168678204.1">
    <property type="nucleotide sequence ID" value="NZ_JAAXOY010000094.1"/>
</dbReference>
<evidence type="ECO:0000313" key="3">
    <source>
        <dbReference type="Proteomes" id="UP000777774"/>
    </source>
</evidence>
<protein>
    <submittedName>
        <fullName evidence="2">Alpha/beta hydrolase</fullName>
    </submittedName>
</protein>
<reference evidence="2 3" key="1">
    <citation type="submission" date="2020-04" db="EMBL/GenBank/DDBJ databases">
        <title>MicrobeNet Type strains.</title>
        <authorList>
            <person name="Nicholson A.C."/>
        </authorList>
    </citation>
    <scope>NUCLEOTIDE SEQUENCE [LARGE SCALE GENOMIC DNA]</scope>
    <source>
        <strain evidence="2 3">ATCC BAA-787</strain>
    </source>
</reference>
<organism evidence="2 3">
    <name type="scientific">Cellulomonas septica</name>
    <dbReference type="NCBI Taxonomy" id="285080"/>
    <lineage>
        <taxon>Bacteria</taxon>
        <taxon>Bacillati</taxon>
        <taxon>Actinomycetota</taxon>
        <taxon>Actinomycetes</taxon>
        <taxon>Micrococcales</taxon>
        <taxon>Cellulomonadaceae</taxon>
        <taxon>Cellulomonas</taxon>
    </lineage>
</organism>
<dbReference type="Pfam" id="PF12697">
    <property type="entry name" value="Abhydrolase_6"/>
    <property type="match status" value="1"/>
</dbReference>
<name>A0ABX1K0I1_9CELL</name>
<dbReference type="Gene3D" id="3.40.50.1820">
    <property type="entry name" value="alpha/beta hydrolase"/>
    <property type="match status" value="1"/>
</dbReference>
<dbReference type="GO" id="GO:0016787">
    <property type="term" value="F:hydrolase activity"/>
    <property type="evidence" value="ECO:0007669"/>
    <property type="project" value="UniProtKB-KW"/>
</dbReference>
<evidence type="ECO:0000259" key="1">
    <source>
        <dbReference type="Pfam" id="PF12697"/>
    </source>
</evidence>
<accession>A0ABX1K0I1</accession>
<keyword evidence="3" id="KW-1185">Reference proteome</keyword>
<proteinExistence type="predicted"/>
<evidence type="ECO:0000313" key="2">
    <source>
        <dbReference type="EMBL" id="NKY39065.1"/>
    </source>
</evidence>
<feature type="domain" description="AB hydrolase-1" evidence="1">
    <location>
        <begin position="6"/>
        <end position="201"/>
    </location>
</feature>
<sequence>MPLPRVVLVHGAGTTAHVWDRVRPLLLDVADVVTPERPSTGDLPRELDALGDVEGAVVVGVSGGATLGLALAASDVPLAGAVLHEPAVGSLVPGLLDHVLAGWAAGGVAGFGTALYGPTWDASMAADDPDAVGRDLAMFRRFQPSPVAPAQGPVVVTVGADSPPARHAAADALRPYGVEVRVLRGCGHFVHHDAPAVLAAAVRDLLRRLGD</sequence>